<reference evidence="1 2" key="1">
    <citation type="submission" date="2019-04" db="EMBL/GenBank/DDBJ databases">
        <title>Draft genome of the big-headed turtle Platysternon megacephalum.</title>
        <authorList>
            <person name="Gong S."/>
        </authorList>
    </citation>
    <scope>NUCLEOTIDE SEQUENCE [LARGE SCALE GENOMIC DNA]</scope>
    <source>
        <strain evidence="1">DO16091913</strain>
        <tissue evidence="1">Muscle</tissue>
    </source>
</reference>
<protein>
    <submittedName>
        <fullName evidence="1">ABC transporter</fullName>
    </submittedName>
</protein>
<dbReference type="AlphaFoldDB" id="A0A4D9DI28"/>
<name>A0A4D9DI28_9SAUR</name>
<keyword evidence="2" id="KW-1185">Reference proteome</keyword>
<evidence type="ECO:0000313" key="1">
    <source>
        <dbReference type="EMBL" id="TFJ96091.1"/>
    </source>
</evidence>
<dbReference type="EMBL" id="QXTE01000801">
    <property type="protein sequence ID" value="TFJ96091.1"/>
    <property type="molecule type" value="Genomic_DNA"/>
</dbReference>
<evidence type="ECO:0000313" key="2">
    <source>
        <dbReference type="Proteomes" id="UP000297703"/>
    </source>
</evidence>
<dbReference type="Proteomes" id="UP000297703">
    <property type="component" value="Unassembled WGS sequence"/>
</dbReference>
<organism evidence="1 2">
    <name type="scientific">Platysternon megacephalum</name>
    <name type="common">big-headed turtle</name>
    <dbReference type="NCBI Taxonomy" id="55544"/>
    <lineage>
        <taxon>Eukaryota</taxon>
        <taxon>Metazoa</taxon>
        <taxon>Chordata</taxon>
        <taxon>Craniata</taxon>
        <taxon>Vertebrata</taxon>
        <taxon>Euteleostomi</taxon>
        <taxon>Archelosauria</taxon>
        <taxon>Testudinata</taxon>
        <taxon>Testudines</taxon>
        <taxon>Cryptodira</taxon>
        <taxon>Durocryptodira</taxon>
        <taxon>Testudinoidea</taxon>
        <taxon>Platysternidae</taxon>
        <taxon>Platysternon</taxon>
    </lineage>
</organism>
<proteinExistence type="predicted"/>
<accession>A0A4D9DI28</accession>
<sequence>MGTIHRARGSQPGCVGPREPGNCPSLPSSLVRELVSFHCCSGTGLLLLGLCHGSSLGCEPRPAPYQQSASPQSQRAVSYQRVFVLGLQPLLSAWERDRLQEGTPRAACVVNLKQPVPLCWE</sequence>
<comment type="caution">
    <text evidence="1">The sequence shown here is derived from an EMBL/GenBank/DDBJ whole genome shotgun (WGS) entry which is preliminary data.</text>
</comment>
<gene>
    <name evidence="1" type="ORF">DR999_PMT22150</name>
</gene>
<reference evidence="1 2" key="2">
    <citation type="submission" date="2019-04" db="EMBL/GenBank/DDBJ databases">
        <title>The genome sequence of big-headed turtle.</title>
        <authorList>
            <person name="Gong S."/>
        </authorList>
    </citation>
    <scope>NUCLEOTIDE SEQUENCE [LARGE SCALE GENOMIC DNA]</scope>
    <source>
        <strain evidence="1">DO16091913</strain>
        <tissue evidence="1">Muscle</tissue>
    </source>
</reference>